<name>A0A4U0R634_9RHOB</name>
<dbReference type="Proteomes" id="UP000309747">
    <property type="component" value="Unassembled WGS sequence"/>
</dbReference>
<evidence type="ECO:0000256" key="5">
    <source>
        <dbReference type="SAM" id="MobiDB-lite"/>
    </source>
</evidence>
<feature type="transmembrane region" description="Helical" evidence="6">
    <location>
        <begin position="68"/>
        <end position="87"/>
    </location>
</feature>
<feature type="compositionally biased region" description="Basic residues" evidence="5">
    <location>
        <begin position="1"/>
        <end position="11"/>
    </location>
</feature>
<organism evidence="8 9">
    <name type="scientific">Paracoccus gahaiensis</name>
    <dbReference type="NCBI Taxonomy" id="1706839"/>
    <lineage>
        <taxon>Bacteria</taxon>
        <taxon>Pseudomonadati</taxon>
        <taxon>Pseudomonadota</taxon>
        <taxon>Alphaproteobacteria</taxon>
        <taxon>Rhodobacterales</taxon>
        <taxon>Paracoccaceae</taxon>
        <taxon>Paracoccus</taxon>
    </lineage>
</organism>
<dbReference type="Pfam" id="PF01740">
    <property type="entry name" value="STAS"/>
    <property type="match status" value="1"/>
</dbReference>
<feature type="transmembrane region" description="Helical" evidence="6">
    <location>
        <begin position="308"/>
        <end position="336"/>
    </location>
</feature>
<evidence type="ECO:0000313" key="8">
    <source>
        <dbReference type="EMBL" id="TJZ90355.1"/>
    </source>
</evidence>
<keyword evidence="2 6" id="KW-0812">Transmembrane</keyword>
<evidence type="ECO:0000256" key="6">
    <source>
        <dbReference type="SAM" id="Phobius"/>
    </source>
</evidence>
<feature type="transmembrane region" description="Helical" evidence="6">
    <location>
        <begin position="408"/>
        <end position="429"/>
    </location>
</feature>
<comment type="caution">
    <text evidence="8">The sequence shown here is derived from an EMBL/GenBank/DDBJ whole genome shotgun (WGS) entry which is preliminary data.</text>
</comment>
<dbReference type="InterPro" id="IPR001902">
    <property type="entry name" value="SLC26A/SulP_fam"/>
</dbReference>
<dbReference type="InterPro" id="IPR036513">
    <property type="entry name" value="STAS_dom_sf"/>
</dbReference>
<feature type="transmembrane region" description="Helical" evidence="6">
    <location>
        <begin position="259"/>
        <end position="279"/>
    </location>
</feature>
<sequence>MKALARRRRTTARSPLPGPPPPSGAPGGRTRLPPEGSERTPPLKPLRAYFPILTWGRHYTRQTLSDDLLAAVIVTIMLIPQSLAYALLAGLPAQAGLYASIVPILLYAVFGTSRALAVGPVAVVSLMTAAAIGQIAQQGTMGYGVAALTLAGLSGAILLVMGVLKLGFLANFLSHPVIAGFITASGILIATSQLGHILGVGAGGHTLPEMVVSLIGALPQVNPVTLAIGIVATGFLFWVRRGLKPLLRRAGLGARAADIVTKAGPVLAVVVSTLAVRGLGLEAQGVRIVGVVPQGLPPLTLPSVSPDLIGMLLVPALLISVIGFVESVSVAQTLAAKRRQRIDPDQELIGLGAANLGAAFTGGMPVTGGFARSVVNFDAGAATAAAGAFTAIGLAVAAVALTPLIHDLPIATLAATIIVAVLSLVDLSILRRAWSYSRADFTAVAATILLTLLLGVEAGVSTGVILSIALHLYKSSRPHVAEVGLVPGTQHFRNILRHDVQTDPAIVTLRIDESLYFANARFLEDYIADRVTPDCDIRHVVLMCSAISDIDLSALESLEAIAHRLDTMGVTLHLSEVKGPVMDRLRCCDFLDHLTGRVFLSQYDAWDALQSRPPVA</sequence>
<proteinExistence type="predicted"/>
<dbReference type="Pfam" id="PF00916">
    <property type="entry name" value="Sulfate_transp"/>
    <property type="match status" value="1"/>
</dbReference>
<evidence type="ECO:0000256" key="2">
    <source>
        <dbReference type="ARBA" id="ARBA00022692"/>
    </source>
</evidence>
<protein>
    <submittedName>
        <fullName evidence="8">Sulfate permease</fullName>
    </submittedName>
</protein>
<keyword evidence="9" id="KW-1185">Reference proteome</keyword>
<dbReference type="SUPFAM" id="SSF52091">
    <property type="entry name" value="SpoIIaa-like"/>
    <property type="match status" value="1"/>
</dbReference>
<dbReference type="GO" id="GO:0055085">
    <property type="term" value="P:transmembrane transport"/>
    <property type="evidence" value="ECO:0007669"/>
    <property type="project" value="InterPro"/>
</dbReference>
<feature type="transmembrane region" description="Helical" evidence="6">
    <location>
        <begin position="176"/>
        <end position="200"/>
    </location>
</feature>
<evidence type="ECO:0000256" key="4">
    <source>
        <dbReference type="ARBA" id="ARBA00023136"/>
    </source>
</evidence>
<dbReference type="CDD" id="cd07042">
    <property type="entry name" value="STAS_SulP_like_sulfate_transporter"/>
    <property type="match status" value="1"/>
</dbReference>
<keyword evidence="4 6" id="KW-0472">Membrane</keyword>
<dbReference type="Gene3D" id="3.30.750.24">
    <property type="entry name" value="STAS domain"/>
    <property type="match status" value="1"/>
</dbReference>
<evidence type="ECO:0000259" key="7">
    <source>
        <dbReference type="PROSITE" id="PS50801"/>
    </source>
</evidence>
<dbReference type="AlphaFoldDB" id="A0A4U0R634"/>
<feature type="transmembrane region" description="Helical" evidence="6">
    <location>
        <begin position="379"/>
        <end position="401"/>
    </location>
</feature>
<feature type="transmembrane region" description="Helical" evidence="6">
    <location>
        <begin position="220"/>
        <end position="239"/>
    </location>
</feature>
<keyword evidence="3 6" id="KW-1133">Transmembrane helix</keyword>
<gene>
    <name evidence="8" type="primary">sulP</name>
    <name evidence="8" type="ORF">FA743_15650</name>
</gene>
<evidence type="ECO:0000313" key="9">
    <source>
        <dbReference type="Proteomes" id="UP000309747"/>
    </source>
</evidence>
<accession>A0A4U0R634</accession>
<dbReference type="EMBL" id="SUNI01000017">
    <property type="protein sequence ID" value="TJZ90355.1"/>
    <property type="molecule type" value="Genomic_DNA"/>
</dbReference>
<feature type="transmembrane region" description="Helical" evidence="6">
    <location>
        <begin position="117"/>
        <end position="136"/>
    </location>
</feature>
<dbReference type="PANTHER" id="PTHR11814">
    <property type="entry name" value="SULFATE TRANSPORTER"/>
    <property type="match status" value="1"/>
</dbReference>
<comment type="subcellular location">
    <subcellularLocation>
        <location evidence="1">Membrane</location>
        <topology evidence="1">Multi-pass membrane protein</topology>
    </subcellularLocation>
</comment>
<dbReference type="GO" id="GO:0016020">
    <property type="term" value="C:membrane"/>
    <property type="evidence" value="ECO:0007669"/>
    <property type="project" value="UniProtKB-SubCell"/>
</dbReference>
<feature type="region of interest" description="Disordered" evidence="5">
    <location>
        <begin position="1"/>
        <end position="43"/>
    </location>
</feature>
<dbReference type="PROSITE" id="PS50801">
    <property type="entry name" value="STAS"/>
    <property type="match status" value="1"/>
</dbReference>
<feature type="domain" description="STAS" evidence="7">
    <location>
        <begin position="496"/>
        <end position="609"/>
    </location>
</feature>
<reference evidence="8 9" key="1">
    <citation type="submission" date="2019-04" db="EMBL/GenBank/DDBJ databases">
        <authorList>
            <person name="Li J."/>
        </authorList>
    </citation>
    <scope>NUCLEOTIDE SEQUENCE [LARGE SCALE GENOMIC DNA]</scope>
    <source>
        <strain evidence="8 9">KCTC 42687</strain>
    </source>
</reference>
<dbReference type="InterPro" id="IPR002645">
    <property type="entry name" value="STAS_dom"/>
</dbReference>
<evidence type="ECO:0000256" key="1">
    <source>
        <dbReference type="ARBA" id="ARBA00004141"/>
    </source>
</evidence>
<dbReference type="OrthoDB" id="9769739at2"/>
<feature type="transmembrane region" description="Helical" evidence="6">
    <location>
        <begin position="93"/>
        <end position="110"/>
    </location>
</feature>
<feature type="transmembrane region" description="Helical" evidence="6">
    <location>
        <begin position="441"/>
        <end position="470"/>
    </location>
</feature>
<dbReference type="InterPro" id="IPR011547">
    <property type="entry name" value="SLC26A/SulP_dom"/>
</dbReference>
<feature type="transmembrane region" description="Helical" evidence="6">
    <location>
        <begin position="142"/>
        <end position="164"/>
    </location>
</feature>
<feature type="transmembrane region" description="Helical" evidence="6">
    <location>
        <begin position="348"/>
        <end position="367"/>
    </location>
</feature>
<evidence type="ECO:0000256" key="3">
    <source>
        <dbReference type="ARBA" id="ARBA00022989"/>
    </source>
</evidence>
<dbReference type="NCBIfam" id="TIGR00815">
    <property type="entry name" value="sulP"/>
    <property type="match status" value="1"/>
</dbReference>